<evidence type="ECO:0000256" key="1">
    <source>
        <dbReference type="SAM" id="MobiDB-lite"/>
    </source>
</evidence>
<protein>
    <submittedName>
        <fullName evidence="4">Uncharacterized protein</fullName>
    </submittedName>
</protein>
<name>A0A915D8V6_9BILA</name>
<feature type="compositionally biased region" description="Basic and acidic residues" evidence="1">
    <location>
        <begin position="80"/>
        <end position="90"/>
    </location>
</feature>
<keyword evidence="3" id="KW-1185">Reference proteome</keyword>
<dbReference type="Proteomes" id="UP000887574">
    <property type="component" value="Unplaced"/>
</dbReference>
<accession>A0A915D8V6</accession>
<proteinExistence type="predicted"/>
<evidence type="ECO:0000256" key="2">
    <source>
        <dbReference type="SAM" id="SignalP"/>
    </source>
</evidence>
<evidence type="ECO:0000313" key="3">
    <source>
        <dbReference type="Proteomes" id="UP000887574"/>
    </source>
</evidence>
<feature type="signal peptide" evidence="2">
    <location>
        <begin position="1"/>
        <end position="17"/>
    </location>
</feature>
<dbReference type="AlphaFoldDB" id="A0A915D8V6"/>
<keyword evidence="2" id="KW-0732">Signal</keyword>
<reference evidence="4" key="1">
    <citation type="submission" date="2022-11" db="UniProtKB">
        <authorList>
            <consortium name="WormBaseParasite"/>
        </authorList>
    </citation>
    <scope>IDENTIFICATION</scope>
</reference>
<evidence type="ECO:0000313" key="4">
    <source>
        <dbReference type="WBParaSite" id="jg17363"/>
    </source>
</evidence>
<feature type="chain" id="PRO_5037978257" evidence="2">
    <location>
        <begin position="18"/>
        <end position="90"/>
    </location>
</feature>
<dbReference type="WBParaSite" id="jg17363">
    <property type="protein sequence ID" value="jg17363"/>
    <property type="gene ID" value="jg17363"/>
</dbReference>
<sequence>MLKLLPLICLAFVGANAVAPQKRDTSVLMKDQFADFRENCFPRGSLHGCKCTVTDKQGQEEIITSAPPKSVRSQWRCKQLRTESTKRADH</sequence>
<feature type="region of interest" description="Disordered" evidence="1">
    <location>
        <begin position="62"/>
        <end position="90"/>
    </location>
</feature>
<organism evidence="3 4">
    <name type="scientific">Ditylenchus dipsaci</name>
    <dbReference type="NCBI Taxonomy" id="166011"/>
    <lineage>
        <taxon>Eukaryota</taxon>
        <taxon>Metazoa</taxon>
        <taxon>Ecdysozoa</taxon>
        <taxon>Nematoda</taxon>
        <taxon>Chromadorea</taxon>
        <taxon>Rhabditida</taxon>
        <taxon>Tylenchina</taxon>
        <taxon>Tylenchomorpha</taxon>
        <taxon>Sphaerularioidea</taxon>
        <taxon>Anguinidae</taxon>
        <taxon>Anguininae</taxon>
        <taxon>Ditylenchus</taxon>
    </lineage>
</organism>